<feature type="region of interest" description="Disordered" evidence="1">
    <location>
        <begin position="103"/>
        <end position="128"/>
    </location>
</feature>
<reference evidence="2" key="1">
    <citation type="submission" date="2021-01" db="EMBL/GenBank/DDBJ databases">
        <authorList>
            <person name="Corre E."/>
            <person name="Pelletier E."/>
            <person name="Niang G."/>
            <person name="Scheremetjew M."/>
            <person name="Finn R."/>
            <person name="Kale V."/>
            <person name="Holt S."/>
            <person name="Cochrane G."/>
            <person name="Meng A."/>
            <person name="Brown T."/>
            <person name="Cohen L."/>
        </authorList>
    </citation>
    <scope>NUCLEOTIDE SEQUENCE</scope>
    <source>
        <strain evidence="2">CCMP1381</strain>
    </source>
</reference>
<evidence type="ECO:0000256" key="1">
    <source>
        <dbReference type="SAM" id="MobiDB-lite"/>
    </source>
</evidence>
<sequence length="248" mass="28284">MDDSKKMREKYLELGQWFQILCMRANSQTFIKRFLYAFLEVPENRANVKFIARKPVLRRTERDVYILNGPKDRIMTSSVAQTVADLNSITNNGSNLQDPIVDEISKGGSSPLAEENQHSKDASNAHESVENIEEIDPISDDHPLANDCSINTFIHDHTLDCTPDGANSIEKLIEAECTSFDTLTRFDQEIFAKQWLERHDLYKPPIPAINDEVVEDEDEEPIDAVLWSDTVYFTRFTAHGDDETDSKS</sequence>
<accession>A0A7S2MT87</accession>
<proteinExistence type="predicted"/>
<dbReference type="EMBL" id="HBGS01064787">
    <property type="protein sequence ID" value="CAD9500902.1"/>
    <property type="molecule type" value="Transcribed_RNA"/>
</dbReference>
<feature type="compositionally biased region" description="Basic and acidic residues" evidence="1">
    <location>
        <begin position="115"/>
        <end position="128"/>
    </location>
</feature>
<dbReference type="AlphaFoldDB" id="A0A7S2MT87"/>
<organism evidence="2">
    <name type="scientific">Octactis speculum</name>
    <dbReference type="NCBI Taxonomy" id="3111310"/>
    <lineage>
        <taxon>Eukaryota</taxon>
        <taxon>Sar</taxon>
        <taxon>Stramenopiles</taxon>
        <taxon>Ochrophyta</taxon>
        <taxon>Dictyochophyceae</taxon>
        <taxon>Dictyochales</taxon>
        <taxon>Dictyochaceae</taxon>
        <taxon>Octactis</taxon>
    </lineage>
</organism>
<protein>
    <submittedName>
        <fullName evidence="2">Uncharacterized protein</fullName>
    </submittedName>
</protein>
<evidence type="ECO:0000313" key="2">
    <source>
        <dbReference type="EMBL" id="CAD9500902.1"/>
    </source>
</evidence>
<gene>
    <name evidence="2" type="ORF">DSPE1174_LOCUS33856</name>
</gene>
<name>A0A7S2MT87_9STRA</name>